<keyword evidence="2" id="KW-1185">Reference proteome</keyword>
<evidence type="ECO:0000313" key="2">
    <source>
        <dbReference type="Proteomes" id="UP001500506"/>
    </source>
</evidence>
<protein>
    <submittedName>
        <fullName evidence="1">Uncharacterized protein</fullName>
    </submittedName>
</protein>
<proteinExistence type="predicted"/>
<dbReference type="RefSeq" id="WP_232499115.1">
    <property type="nucleotide sequence ID" value="NZ_BAAANH010000003.1"/>
</dbReference>
<accession>A0ABN2KJ65</accession>
<evidence type="ECO:0000313" key="1">
    <source>
        <dbReference type="EMBL" id="GAA1757681.1"/>
    </source>
</evidence>
<dbReference type="InterPro" id="IPR011008">
    <property type="entry name" value="Dimeric_a/b-barrel"/>
</dbReference>
<dbReference type="Proteomes" id="UP001500506">
    <property type="component" value="Unassembled WGS sequence"/>
</dbReference>
<dbReference type="SUPFAM" id="SSF54909">
    <property type="entry name" value="Dimeric alpha+beta barrel"/>
    <property type="match status" value="1"/>
</dbReference>
<name>A0ABN2KJ65_9MICO</name>
<sequence>MLARGRVHLPRGNVGRVLRFADGSTARVYRETVVDRGLPADPCVLVVAFKLRLLRGRALHRLFEAESLLNTPLFVGFPGYVSKLWCAHDASGVYRGVYEWDGPQQARDYAAALWRVLELGSVPGSIRYRVLPGLHRDDVLADPDLTSTAAASAAASDDAWWRLVAVT</sequence>
<dbReference type="Gene3D" id="3.30.70.100">
    <property type="match status" value="1"/>
</dbReference>
<gene>
    <name evidence="1" type="ORF">GCM10009747_15430</name>
</gene>
<reference evidence="1 2" key="1">
    <citation type="journal article" date="2019" name="Int. J. Syst. Evol. Microbiol.">
        <title>The Global Catalogue of Microorganisms (GCM) 10K type strain sequencing project: providing services to taxonomists for standard genome sequencing and annotation.</title>
        <authorList>
            <consortium name="The Broad Institute Genomics Platform"/>
            <consortium name="The Broad Institute Genome Sequencing Center for Infectious Disease"/>
            <person name="Wu L."/>
            <person name="Ma J."/>
        </authorList>
    </citation>
    <scope>NUCLEOTIDE SEQUENCE [LARGE SCALE GENOMIC DNA]</scope>
    <source>
        <strain evidence="1 2">JCM 14319</strain>
    </source>
</reference>
<dbReference type="EMBL" id="BAAANH010000003">
    <property type="protein sequence ID" value="GAA1757681.1"/>
    <property type="molecule type" value="Genomic_DNA"/>
</dbReference>
<organism evidence="1 2">
    <name type="scientific">Agromyces humatus</name>
    <dbReference type="NCBI Taxonomy" id="279573"/>
    <lineage>
        <taxon>Bacteria</taxon>
        <taxon>Bacillati</taxon>
        <taxon>Actinomycetota</taxon>
        <taxon>Actinomycetes</taxon>
        <taxon>Micrococcales</taxon>
        <taxon>Microbacteriaceae</taxon>
        <taxon>Agromyces</taxon>
    </lineage>
</organism>
<comment type="caution">
    <text evidence="1">The sequence shown here is derived from an EMBL/GenBank/DDBJ whole genome shotgun (WGS) entry which is preliminary data.</text>
</comment>